<name>A0A1U7CNG6_9BACT</name>
<dbReference type="Proteomes" id="UP000186309">
    <property type="component" value="Chromosome"/>
</dbReference>
<proteinExistence type="predicted"/>
<keyword evidence="2" id="KW-1185">Reference proteome</keyword>
<evidence type="ECO:0000313" key="1">
    <source>
        <dbReference type="EMBL" id="APW60484.1"/>
    </source>
</evidence>
<accession>A0A1U7CNG6</accession>
<protein>
    <submittedName>
        <fullName evidence="1">Uncharacterized protein</fullName>
    </submittedName>
</protein>
<gene>
    <name evidence="1" type="ORF">BSF38_01954</name>
</gene>
<evidence type="ECO:0000313" key="2">
    <source>
        <dbReference type="Proteomes" id="UP000186309"/>
    </source>
</evidence>
<dbReference type="STRING" id="1387353.BSF38_01954"/>
<dbReference type="AlphaFoldDB" id="A0A1U7CNG6"/>
<dbReference type="EMBL" id="CP019082">
    <property type="protein sequence ID" value="APW60484.1"/>
    <property type="molecule type" value="Genomic_DNA"/>
</dbReference>
<organism evidence="1 2">
    <name type="scientific">Paludisphaera borealis</name>
    <dbReference type="NCBI Taxonomy" id="1387353"/>
    <lineage>
        <taxon>Bacteria</taxon>
        <taxon>Pseudomonadati</taxon>
        <taxon>Planctomycetota</taxon>
        <taxon>Planctomycetia</taxon>
        <taxon>Isosphaerales</taxon>
        <taxon>Isosphaeraceae</taxon>
        <taxon>Paludisphaera</taxon>
    </lineage>
</organism>
<reference evidence="2" key="1">
    <citation type="submission" date="2016-12" db="EMBL/GenBank/DDBJ databases">
        <title>Comparative genomics of four Isosphaeraceae planctomycetes: a common pool of plasmids and glycoside hydrolase genes.</title>
        <authorList>
            <person name="Ivanova A."/>
        </authorList>
    </citation>
    <scope>NUCLEOTIDE SEQUENCE [LARGE SCALE GENOMIC DNA]</scope>
    <source>
        <strain evidence="2">PX4</strain>
    </source>
</reference>
<dbReference type="RefSeq" id="WP_076345160.1">
    <property type="nucleotide sequence ID" value="NZ_CP019082.1"/>
</dbReference>
<sequence length="436" mass="42678">MATDNVELSAGSGGATLRTLAGADGTEWPASVVAYATTVSPGANVLQPVTPANPLPVSATLVGTLVVDAIVGSVQVVQSTPADLQCTASIASGQTLDNVTTVGTITNPVAVTQSGSWTSTATQSTASALLCTASQGGSWTVAATQSGTWTANQGGSWTVAATQSGTWNVGVTGSVTVAQSTPGNLLATVSIASAQTLANVTTVGTITNPVTVAQATAANLNATVSIAAAQTLATVTTVGTVNTLTSITNAVTVTQPTAANLKCTANIATGQTLDTVTNVTTVGAVTSVTNPVTVAQPTAANLNATATLAAGTNLIGKTSASAETSTVYNGATALTPLFARFLTSTSGKTTIVAAAGSGKQIRVLRYSLSSFGDVTATLWSGTSAAISGSKYLTKFAAAGGAYCPVGVCQTAANEALTVDLSAAVATSGEVTYVVVG</sequence>
<dbReference type="KEGG" id="pbor:BSF38_01954"/>